<dbReference type="CDD" id="cd01166">
    <property type="entry name" value="KdgK"/>
    <property type="match status" value="1"/>
</dbReference>
<dbReference type="EMBL" id="LCDA01000004">
    <property type="protein sequence ID" value="KKS42921.1"/>
    <property type="molecule type" value="Genomic_DNA"/>
</dbReference>
<dbReference type="PANTHER" id="PTHR43320">
    <property type="entry name" value="SUGAR KINASE"/>
    <property type="match status" value="1"/>
</dbReference>
<dbReference type="InterPro" id="IPR052700">
    <property type="entry name" value="Carb_kinase_PfkB-like"/>
</dbReference>
<comment type="caution">
    <text evidence="5">The sequence shown here is derived from an EMBL/GenBank/DDBJ whole genome shotgun (WGS) entry which is preliminary data.</text>
</comment>
<organism evidence="5 6">
    <name type="scientific">Candidatus Collierbacteria bacterium GW2011_GWA2_42_17</name>
    <dbReference type="NCBI Taxonomy" id="1618378"/>
    <lineage>
        <taxon>Bacteria</taxon>
        <taxon>Candidatus Collieribacteriota</taxon>
    </lineage>
</organism>
<dbReference type="PRINTS" id="PR00990">
    <property type="entry name" value="RIBOKINASE"/>
</dbReference>
<dbReference type="Proteomes" id="UP000033854">
    <property type="component" value="Unassembled WGS sequence"/>
</dbReference>
<keyword evidence="2" id="KW-0808">Transferase</keyword>
<dbReference type="SUPFAM" id="SSF53613">
    <property type="entry name" value="Ribokinase-like"/>
    <property type="match status" value="1"/>
</dbReference>
<dbReference type="Pfam" id="PF00294">
    <property type="entry name" value="PfkB"/>
    <property type="match status" value="1"/>
</dbReference>
<evidence type="ECO:0000313" key="6">
    <source>
        <dbReference type="Proteomes" id="UP000033854"/>
    </source>
</evidence>
<dbReference type="InterPro" id="IPR002173">
    <property type="entry name" value="Carboh/pur_kinase_PfkB_CS"/>
</dbReference>
<keyword evidence="3 5" id="KW-0418">Kinase</keyword>
<dbReference type="PROSITE" id="PS00583">
    <property type="entry name" value="PFKB_KINASES_1"/>
    <property type="match status" value="1"/>
</dbReference>
<evidence type="ECO:0000256" key="3">
    <source>
        <dbReference type="ARBA" id="ARBA00022777"/>
    </source>
</evidence>
<evidence type="ECO:0000256" key="2">
    <source>
        <dbReference type="ARBA" id="ARBA00022679"/>
    </source>
</evidence>
<sequence>MKKVVVIGAAVIDVLLKSKSLRVLKSHQVEGGVAMCEVMGGKIEAENGILVSGGGGTNVAVGLHRLGEAVKMISRVGDDELGEILVKELVKENVDLSFLQRTKGKTGISAVLVATDGRRSIVTYRGESGEIERNEIDWEEIKKADWIQISSLGGEVELLEDLVNFAVEHGIKVGVNPGKKELGQKERMLRLLPKIDLFNVNRMEAAEFWGGNFEEEEVLVGKFVKAGTRLLMITDGDRGAGVWKGGKWIKMEAYPNKSIDDTGAGDAFVSGVVAGLLQGRTAEEVLKMGLANGGSVVTRLGAKDGLLYKKEMEKWMKRKLKTVEETLGVL</sequence>
<feature type="domain" description="Carbohydrate kinase PfkB" evidence="4">
    <location>
        <begin position="1"/>
        <end position="304"/>
    </location>
</feature>
<dbReference type="InterPro" id="IPR002139">
    <property type="entry name" value="Ribo/fructo_kinase"/>
</dbReference>
<evidence type="ECO:0000313" key="5">
    <source>
        <dbReference type="EMBL" id="KKS42921.1"/>
    </source>
</evidence>
<dbReference type="Gene3D" id="3.40.1190.20">
    <property type="match status" value="1"/>
</dbReference>
<accession>A0A0G1B9B3</accession>
<proteinExistence type="inferred from homology"/>
<dbReference type="InterPro" id="IPR011611">
    <property type="entry name" value="PfkB_dom"/>
</dbReference>
<comment type="similarity">
    <text evidence="1">Belongs to the carbohydrate kinase PfkB family.</text>
</comment>
<reference evidence="5 6" key="1">
    <citation type="journal article" date="2015" name="Nature">
        <title>rRNA introns, odd ribosomes, and small enigmatic genomes across a large radiation of phyla.</title>
        <authorList>
            <person name="Brown C.T."/>
            <person name="Hug L.A."/>
            <person name="Thomas B.C."/>
            <person name="Sharon I."/>
            <person name="Castelle C.J."/>
            <person name="Singh A."/>
            <person name="Wilkins M.J."/>
            <person name="Williams K.H."/>
            <person name="Banfield J.F."/>
        </authorList>
    </citation>
    <scope>NUCLEOTIDE SEQUENCE [LARGE SCALE GENOMIC DNA]</scope>
</reference>
<gene>
    <name evidence="5" type="ORF">UV06_C0004G0056</name>
</gene>
<dbReference type="InterPro" id="IPR029056">
    <property type="entry name" value="Ribokinase-like"/>
</dbReference>
<name>A0A0G1B9B3_9BACT</name>
<evidence type="ECO:0000256" key="1">
    <source>
        <dbReference type="ARBA" id="ARBA00010688"/>
    </source>
</evidence>
<dbReference type="PANTHER" id="PTHR43320:SF3">
    <property type="entry name" value="CARBOHYDRATE KINASE PFKB DOMAIN-CONTAINING PROTEIN"/>
    <property type="match status" value="1"/>
</dbReference>
<protein>
    <submittedName>
        <fullName evidence="5">Carbohydrate kinase</fullName>
    </submittedName>
</protein>
<dbReference type="GO" id="GO:0016301">
    <property type="term" value="F:kinase activity"/>
    <property type="evidence" value="ECO:0007669"/>
    <property type="project" value="UniProtKB-KW"/>
</dbReference>
<dbReference type="AlphaFoldDB" id="A0A0G1B9B3"/>
<evidence type="ECO:0000259" key="4">
    <source>
        <dbReference type="Pfam" id="PF00294"/>
    </source>
</evidence>